<dbReference type="GO" id="GO:0005829">
    <property type="term" value="C:cytosol"/>
    <property type="evidence" value="ECO:0007669"/>
    <property type="project" value="TreeGrafter"/>
</dbReference>
<proteinExistence type="inferred from homology"/>
<dbReference type="PANTHER" id="PTHR30308">
    <property type="entry name" value="TMRNA-BINDING COMPONENT OF TRANS-TRANSLATION TAGGING COMPLEX"/>
    <property type="match status" value="1"/>
</dbReference>
<keyword evidence="2 3" id="KW-0694">RNA-binding</keyword>
<dbReference type="CDD" id="cd09294">
    <property type="entry name" value="SmpB"/>
    <property type="match status" value="1"/>
</dbReference>
<dbReference type="Pfam" id="PF01668">
    <property type="entry name" value="SmpB"/>
    <property type="match status" value="1"/>
</dbReference>
<evidence type="ECO:0000313" key="5">
    <source>
        <dbReference type="Proteomes" id="UP000177281"/>
    </source>
</evidence>
<dbReference type="NCBIfam" id="TIGR00086">
    <property type="entry name" value="smpB"/>
    <property type="match status" value="1"/>
</dbReference>
<sequence length="149" mass="17033">MPTYARNKKALYNYSIEDQIEAGLVLAGHEVKSIRGGQVSLEGAYVTIRAGEAYLRNAYVGKYKQASNLDGYDEQRERKLLLNKNEIIRLTDQTKGKGLTLIPLEIYTSKKRLKLKVGVAKGKKQFDKRETIKRKEAKRKVDRVMKTEV</sequence>
<gene>
    <name evidence="3" type="primary">smpB</name>
    <name evidence="4" type="ORF">A3B10_04100</name>
</gene>
<dbReference type="PANTHER" id="PTHR30308:SF2">
    <property type="entry name" value="SSRA-BINDING PROTEIN"/>
    <property type="match status" value="1"/>
</dbReference>
<dbReference type="InterPro" id="IPR000037">
    <property type="entry name" value="SsrA-bd_prot"/>
</dbReference>
<protein>
    <recommendedName>
        <fullName evidence="3">SsrA-binding protein</fullName>
    </recommendedName>
    <alternativeName>
        <fullName evidence="3">Small protein B</fullName>
    </alternativeName>
</protein>
<dbReference type="Proteomes" id="UP000177281">
    <property type="component" value="Unassembled WGS sequence"/>
</dbReference>
<comment type="subcellular location">
    <subcellularLocation>
        <location evidence="3">Cytoplasm</location>
    </subcellularLocation>
    <text evidence="3">The tmRNA-SmpB complex associates with stalled 70S ribosomes.</text>
</comment>
<dbReference type="InterPro" id="IPR020081">
    <property type="entry name" value="SsrA-bd_prot_CS"/>
</dbReference>
<dbReference type="InterPro" id="IPR023620">
    <property type="entry name" value="SmpB"/>
</dbReference>
<evidence type="ECO:0000256" key="1">
    <source>
        <dbReference type="ARBA" id="ARBA00022490"/>
    </source>
</evidence>
<dbReference type="EMBL" id="MFFB01000002">
    <property type="protein sequence ID" value="OGE97297.1"/>
    <property type="molecule type" value="Genomic_DNA"/>
</dbReference>
<accession>A0A1F5Q594</accession>
<dbReference type="GO" id="GO:0070929">
    <property type="term" value="P:trans-translation"/>
    <property type="evidence" value="ECO:0007669"/>
    <property type="project" value="UniProtKB-UniRule"/>
</dbReference>
<dbReference type="GO" id="GO:0070930">
    <property type="term" value="P:trans-translation-dependent protein tagging"/>
    <property type="evidence" value="ECO:0007669"/>
    <property type="project" value="TreeGrafter"/>
</dbReference>
<evidence type="ECO:0000313" key="4">
    <source>
        <dbReference type="EMBL" id="OGE97297.1"/>
    </source>
</evidence>
<dbReference type="GO" id="GO:0003723">
    <property type="term" value="F:RNA binding"/>
    <property type="evidence" value="ECO:0007669"/>
    <property type="project" value="UniProtKB-UniRule"/>
</dbReference>
<dbReference type="HAMAP" id="MF_00023">
    <property type="entry name" value="SmpB"/>
    <property type="match status" value="1"/>
</dbReference>
<comment type="similarity">
    <text evidence="3">Belongs to the SmpB family.</text>
</comment>
<organism evidence="4 5">
    <name type="scientific">Candidatus Doudnabacteria bacterium RIFCSPLOWO2_01_FULL_44_21</name>
    <dbReference type="NCBI Taxonomy" id="1817841"/>
    <lineage>
        <taxon>Bacteria</taxon>
        <taxon>Candidatus Doudnaibacteriota</taxon>
    </lineage>
</organism>
<keyword evidence="1 3" id="KW-0963">Cytoplasm</keyword>
<dbReference type="PROSITE" id="PS01317">
    <property type="entry name" value="SSRP"/>
    <property type="match status" value="1"/>
</dbReference>
<comment type="caution">
    <text evidence="4">The sequence shown here is derived from an EMBL/GenBank/DDBJ whole genome shotgun (WGS) entry which is preliminary data.</text>
</comment>
<name>A0A1F5Q594_9BACT</name>
<reference evidence="4 5" key="1">
    <citation type="journal article" date="2016" name="Nat. Commun.">
        <title>Thousands of microbial genomes shed light on interconnected biogeochemical processes in an aquifer system.</title>
        <authorList>
            <person name="Anantharaman K."/>
            <person name="Brown C.T."/>
            <person name="Hug L.A."/>
            <person name="Sharon I."/>
            <person name="Castelle C.J."/>
            <person name="Probst A.J."/>
            <person name="Thomas B.C."/>
            <person name="Singh A."/>
            <person name="Wilkins M.J."/>
            <person name="Karaoz U."/>
            <person name="Brodie E.L."/>
            <person name="Williams K.H."/>
            <person name="Hubbard S.S."/>
            <person name="Banfield J.F."/>
        </authorList>
    </citation>
    <scope>NUCLEOTIDE SEQUENCE [LARGE SCALE GENOMIC DNA]</scope>
</reference>
<dbReference type="AlphaFoldDB" id="A0A1F5Q594"/>
<dbReference type="SUPFAM" id="SSF74982">
    <property type="entry name" value="Small protein B (SmpB)"/>
    <property type="match status" value="1"/>
</dbReference>
<evidence type="ECO:0000256" key="3">
    <source>
        <dbReference type="HAMAP-Rule" id="MF_00023"/>
    </source>
</evidence>
<dbReference type="Gene3D" id="2.40.280.10">
    <property type="match status" value="1"/>
</dbReference>
<comment type="function">
    <text evidence="3">Required for rescue of stalled ribosomes mediated by trans-translation. Binds to transfer-messenger RNA (tmRNA), required for stable association of tmRNA with ribosomes. tmRNA and SmpB together mimic tRNA shape, replacing the anticodon stem-loop with SmpB. tmRNA is encoded by the ssrA gene; the 2 termini fold to resemble tRNA(Ala) and it encodes a 'tag peptide', a short internal open reading frame. During trans-translation Ala-aminoacylated tmRNA acts like a tRNA, entering the A-site of stalled ribosomes, displacing the stalled mRNA. The ribosome then switches to translate the ORF on the tmRNA; the nascent peptide is terminated with the 'tag peptide' encoded by the tmRNA and targeted for degradation. The ribosome is freed to recommence translation, which seems to be the essential function of trans-translation.</text>
</comment>
<evidence type="ECO:0000256" key="2">
    <source>
        <dbReference type="ARBA" id="ARBA00022884"/>
    </source>
</evidence>
<dbReference type="NCBIfam" id="NF003843">
    <property type="entry name" value="PRK05422.1"/>
    <property type="match status" value="1"/>
</dbReference>
<dbReference type="STRING" id="1817841.A3B10_04100"/>